<evidence type="ECO:0000259" key="7">
    <source>
        <dbReference type="PROSITE" id="PS50850"/>
    </source>
</evidence>
<evidence type="ECO:0000256" key="2">
    <source>
        <dbReference type="ARBA" id="ARBA00022692"/>
    </source>
</evidence>
<sequence length="592" mass="64514">MAASQEEEPVGRTISATSRRSNAPRDASPDTDLSRVISATHTHLDDQSQYVGQTYNEDADVVEDSESTDEADLAEKGTGPHAGLEHGTDEDVVGEERNGALEDLEAGNLKKTGTSKSAKSARSARDPNLVTWEGPDDPENPKNWTFKRKWAATLVVSSFTFISPVSSSMVAPALGAISERFHITNEVLQSLTLSIFVLAYAVGPLFLGPLSEMYGRVYVLQASNLFYLFFNLGCGLAQTKAQMIIFRFLAGLGGSAPLALGGGVLSDLFLPEQRGRAISIYSLAPLLGPAIGPIAGGFVTQNTTWRWVFYATTMADGLIQVFGLFFLQETYAPVLLQRKKNRLIKETGNAELHTEWDYPQRTVAQTLKTALIRPFKLLGTQVIVQVLACYMAYLYGLMYLVLSTFPTLWTGEYHESVGIGGLNYISLGVGFFVGTQVCAPCQDKIYRALKKRNNGVGKPEFRVPLMIPGAALVPIGLFWYGWAAQAHTHWIVPNIGAAIFATGIIVGFQCIQTYIVDAYTRYAASAIGAATVLRSLAGFGFPLFAPYMYRALHYGWGNSLLAFIAIGLGWPAPCLLWMYGEKLRKKSTFAAG</sequence>
<dbReference type="InterPro" id="IPR036259">
    <property type="entry name" value="MFS_trans_sf"/>
</dbReference>
<dbReference type="STRING" id="857342.A0A2T3AZV6"/>
<evidence type="ECO:0000313" key="9">
    <source>
        <dbReference type="Proteomes" id="UP000241818"/>
    </source>
</evidence>
<evidence type="ECO:0000256" key="1">
    <source>
        <dbReference type="ARBA" id="ARBA00004141"/>
    </source>
</evidence>
<feature type="transmembrane region" description="Helical" evidence="6">
    <location>
        <begin position="278"/>
        <end position="298"/>
    </location>
</feature>
<feature type="transmembrane region" description="Helical" evidence="6">
    <location>
        <begin position="191"/>
        <end position="210"/>
    </location>
</feature>
<feature type="transmembrane region" description="Helical" evidence="6">
    <location>
        <begin position="382"/>
        <end position="402"/>
    </location>
</feature>
<feature type="transmembrane region" description="Helical" evidence="6">
    <location>
        <begin position="150"/>
        <end position="171"/>
    </location>
</feature>
<dbReference type="GeneID" id="36568905"/>
<dbReference type="GO" id="GO:0022857">
    <property type="term" value="F:transmembrane transporter activity"/>
    <property type="evidence" value="ECO:0007669"/>
    <property type="project" value="InterPro"/>
</dbReference>
<feature type="region of interest" description="Disordered" evidence="5">
    <location>
        <begin position="1"/>
        <end position="138"/>
    </location>
</feature>
<evidence type="ECO:0000256" key="5">
    <source>
        <dbReference type="SAM" id="MobiDB-lite"/>
    </source>
</evidence>
<keyword evidence="3 6" id="KW-1133">Transmembrane helix</keyword>
<feature type="compositionally biased region" description="Acidic residues" evidence="5">
    <location>
        <begin position="57"/>
        <end position="72"/>
    </location>
</feature>
<feature type="compositionally biased region" description="Low complexity" evidence="5">
    <location>
        <begin position="110"/>
        <end position="121"/>
    </location>
</feature>
<keyword evidence="2 6" id="KW-0812">Transmembrane</keyword>
<evidence type="ECO:0000256" key="3">
    <source>
        <dbReference type="ARBA" id="ARBA00022989"/>
    </source>
</evidence>
<feature type="transmembrane region" description="Helical" evidence="6">
    <location>
        <begin position="244"/>
        <end position="266"/>
    </location>
</feature>
<proteinExistence type="predicted"/>
<evidence type="ECO:0000313" key="8">
    <source>
        <dbReference type="EMBL" id="PSS16689.1"/>
    </source>
</evidence>
<feature type="compositionally biased region" description="Polar residues" evidence="5">
    <location>
        <begin position="37"/>
        <end position="56"/>
    </location>
</feature>
<gene>
    <name evidence="8" type="ORF">M430DRAFT_102816</name>
</gene>
<feature type="transmembrane region" description="Helical" evidence="6">
    <location>
        <begin position="217"/>
        <end position="238"/>
    </location>
</feature>
<feature type="transmembrane region" description="Helical" evidence="6">
    <location>
        <begin position="490"/>
        <end position="511"/>
    </location>
</feature>
<feature type="transmembrane region" description="Helical" evidence="6">
    <location>
        <begin position="523"/>
        <end position="548"/>
    </location>
</feature>
<dbReference type="FunFam" id="1.20.1250.20:FF:000011">
    <property type="entry name" value="MFS multidrug transporter, putative"/>
    <property type="match status" value="1"/>
</dbReference>
<dbReference type="GO" id="GO:0016020">
    <property type="term" value="C:membrane"/>
    <property type="evidence" value="ECO:0007669"/>
    <property type="project" value="UniProtKB-SubCell"/>
</dbReference>
<name>A0A2T3AZV6_AMORE</name>
<dbReference type="InterPro" id="IPR011701">
    <property type="entry name" value="MFS"/>
</dbReference>
<dbReference type="InterPro" id="IPR020846">
    <property type="entry name" value="MFS_dom"/>
</dbReference>
<comment type="subcellular location">
    <subcellularLocation>
        <location evidence="1">Membrane</location>
        <topology evidence="1">Multi-pass membrane protein</topology>
    </subcellularLocation>
</comment>
<dbReference type="Pfam" id="PF07690">
    <property type="entry name" value="MFS_1"/>
    <property type="match status" value="1"/>
</dbReference>
<feature type="transmembrane region" description="Helical" evidence="6">
    <location>
        <begin position="318"/>
        <end position="336"/>
    </location>
</feature>
<evidence type="ECO:0000256" key="4">
    <source>
        <dbReference type="ARBA" id="ARBA00023136"/>
    </source>
</evidence>
<dbReference type="RefSeq" id="XP_024720197.1">
    <property type="nucleotide sequence ID" value="XM_024860824.1"/>
</dbReference>
<dbReference type="Proteomes" id="UP000241818">
    <property type="component" value="Unassembled WGS sequence"/>
</dbReference>
<keyword evidence="4 6" id="KW-0472">Membrane</keyword>
<dbReference type="AlphaFoldDB" id="A0A2T3AZV6"/>
<feature type="transmembrane region" description="Helical" evidence="6">
    <location>
        <begin position="463"/>
        <end position="484"/>
    </location>
</feature>
<dbReference type="PROSITE" id="PS50850">
    <property type="entry name" value="MFS"/>
    <property type="match status" value="1"/>
</dbReference>
<dbReference type="InParanoid" id="A0A2T3AZV6"/>
<dbReference type="EMBL" id="KZ679012">
    <property type="protein sequence ID" value="PSS16689.1"/>
    <property type="molecule type" value="Genomic_DNA"/>
</dbReference>
<keyword evidence="9" id="KW-1185">Reference proteome</keyword>
<evidence type="ECO:0000256" key="6">
    <source>
        <dbReference type="SAM" id="Phobius"/>
    </source>
</evidence>
<dbReference type="PANTHER" id="PTHR23502:SF60">
    <property type="entry name" value="MAJOR FACILITATOR SUPERFAMILY (MFS) PROFILE DOMAIN-CONTAINING PROTEIN-RELATED"/>
    <property type="match status" value="1"/>
</dbReference>
<feature type="domain" description="Major facilitator superfamily (MFS) profile" evidence="7">
    <location>
        <begin position="152"/>
        <end position="585"/>
    </location>
</feature>
<dbReference type="PANTHER" id="PTHR23502">
    <property type="entry name" value="MAJOR FACILITATOR SUPERFAMILY"/>
    <property type="match status" value="1"/>
</dbReference>
<dbReference type="OrthoDB" id="6770063at2759"/>
<reference evidence="8 9" key="1">
    <citation type="journal article" date="2018" name="New Phytol.">
        <title>Comparative genomics and transcriptomics depict ericoid mycorrhizal fungi as versatile saprotrophs and plant mutualists.</title>
        <authorList>
            <person name="Martino E."/>
            <person name="Morin E."/>
            <person name="Grelet G.A."/>
            <person name="Kuo A."/>
            <person name="Kohler A."/>
            <person name="Daghino S."/>
            <person name="Barry K.W."/>
            <person name="Cichocki N."/>
            <person name="Clum A."/>
            <person name="Dockter R.B."/>
            <person name="Hainaut M."/>
            <person name="Kuo R.C."/>
            <person name="LaButti K."/>
            <person name="Lindahl B.D."/>
            <person name="Lindquist E.A."/>
            <person name="Lipzen A."/>
            <person name="Khouja H.R."/>
            <person name="Magnuson J."/>
            <person name="Murat C."/>
            <person name="Ohm R.A."/>
            <person name="Singer S.W."/>
            <person name="Spatafora J.W."/>
            <person name="Wang M."/>
            <person name="Veneault-Fourrey C."/>
            <person name="Henrissat B."/>
            <person name="Grigoriev I.V."/>
            <person name="Martin F.M."/>
            <person name="Perotto S."/>
        </authorList>
    </citation>
    <scope>NUCLEOTIDE SEQUENCE [LARGE SCALE GENOMIC DNA]</scope>
    <source>
        <strain evidence="8 9">ATCC 22711</strain>
    </source>
</reference>
<feature type="transmembrane region" description="Helical" evidence="6">
    <location>
        <begin position="422"/>
        <end position="442"/>
    </location>
</feature>
<feature type="compositionally biased region" description="Basic and acidic residues" evidence="5">
    <location>
        <begin position="83"/>
        <end position="100"/>
    </location>
</feature>
<accession>A0A2T3AZV6</accession>
<dbReference type="Gene3D" id="1.20.1250.20">
    <property type="entry name" value="MFS general substrate transporter like domains"/>
    <property type="match status" value="1"/>
</dbReference>
<protein>
    <recommendedName>
        <fullName evidence="7">Major facilitator superfamily (MFS) profile domain-containing protein</fullName>
    </recommendedName>
</protein>
<dbReference type="SUPFAM" id="SSF103473">
    <property type="entry name" value="MFS general substrate transporter"/>
    <property type="match status" value="1"/>
</dbReference>
<dbReference type="CDD" id="cd17323">
    <property type="entry name" value="MFS_Tpo1_MDR_like"/>
    <property type="match status" value="1"/>
</dbReference>
<organism evidence="8 9">
    <name type="scientific">Amorphotheca resinae ATCC 22711</name>
    <dbReference type="NCBI Taxonomy" id="857342"/>
    <lineage>
        <taxon>Eukaryota</taxon>
        <taxon>Fungi</taxon>
        <taxon>Dikarya</taxon>
        <taxon>Ascomycota</taxon>
        <taxon>Pezizomycotina</taxon>
        <taxon>Leotiomycetes</taxon>
        <taxon>Helotiales</taxon>
        <taxon>Amorphothecaceae</taxon>
        <taxon>Amorphotheca</taxon>
    </lineage>
</organism>
<feature type="transmembrane region" description="Helical" evidence="6">
    <location>
        <begin position="560"/>
        <end position="579"/>
    </location>
</feature>